<protein>
    <submittedName>
        <fullName evidence="1">Uncharacterized protein</fullName>
    </submittedName>
</protein>
<reference evidence="1" key="2">
    <citation type="journal article" date="2015" name="Data Brief">
        <title>Shoot transcriptome of the giant reed, Arundo donax.</title>
        <authorList>
            <person name="Barrero R.A."/>
            <person name="Guerrero F.D."/>
            <person name="Moolhuijzen P."/>
            <person name="Goolsby J.A."/>
            <person name="Tidwell J."/>
            <person name="Bellgard S.E."/>
            <person name="Bellgard M.I."/>
        </authorList>
    </citation>
    <scope>NUCLEOTIDE SEQUENCE</scope>
    <source>
        <tissue evidence="1">Shoot tissue taken approximately 20 cm above the soil surface</tissue>
    </source>
</reference>
<dbReference type="EMBL" id="GBRH01268452">
    <property type="protein sequence ID" value="JAD29443.1"/>
    <property type="molecule type" value="Transcribed_RNA"/>
</dbReference>
<proteinExistence type="predicted"/>
<name>A0A0A8YVH8_ARUDO</name>
<evidence type="ECO:0000313" key="1">
    <source>
        <dbReference type="EMBL" id="JAD29443.1"/>
    </source>
</evidence>
<reference evidence="1" key="1">
    <citation type="submission" date="2014-09" db="EMBL/GenBank/DDBJ databases">
        <authorList>
            <person name="Magalhaes I.L.F."/>
            <person name="Oliveira U."/>
            <person name="Santos F.R."/>
            <person name="Vidigal T.H.D.A."/>
            <person name="Brescovit A.D."/>
            <person name="Santos A.J."/>
        </authorList>
    </citation>
    <scope>NUCLEOTIDE SEQUENCE</scope>
    <source>
        <tissue evidence="1">Shoot tissue taken approximately 20 cm above the soil surface</tissue>
    </source>
</reference>
<accession>A0A0A8YVH8</accession>
<dbReference type="AlphaFoldDB" id="A0A0A8YVH8"/>
<sequence>MSAILYSTLCIKRKTSVTQKGKNASRTLEHYASWEPWI</sequence>
<organism evidence="1">
    <name type="scientific">Arundo donax</name>
    <name type="common">Giant reed</name>
    <name type="synonym">Donax arundinaceus</name>
    <dbReference type="NCBI Taxonomy" id="35708"/>
    <lineage>
        <taxon>Eukaryota</taxon>
        <taxon>Viridiplantae</taxon>
        <taxon>Streptophyta</taxon>
        <taxon>Embryophyta</taxon>
        <taxon>Tracheophyta</taxon>
        <taxon>Spermatophyta</taxon>
        <taxon>Magnoliopsida</taxon>
        <taxon>Liliopsida</taxon>
        <taxon>Poales</taxon>
        <taxon>Poaceae</taxon>
        <taxon>PACMAD clade</taxon>
        <taxon>Arundinoideae</taxon>
        <taxon>Arundineae</taxon>
        <taxon>Arundo</taxon>
    </lineage>
</organism>